<dbReference type="Pfam" id="PF07963">
    <property type="entry name" value="N_methyl"/>
    <property type="match status" value="1"/>
</dbReference>
<evidence type="ECO:0000313" key="5">
    <source>
        <dbReference type="Proteomes" id="UP000198556"/>
    </source>
</evidence>
<dbReference type="Gene3D" id="3.30.700.10">
    <property type="entry name" value="Glycoprotein, Type 4 Pilin"/>
    <property type="match status" value="1"/>
</dbReference>
<name>A0A1H9KQ84_9LACT</name>
<evidence type="ECO:0000256" key="3">
    <source>
        <dbReference type="SAM" id="Phobius"/>
    </source>
</evidence>
<dbReference type="Proteomes" id="UP000198556">
    <property type="component" value="Unassembled WGS sequence"/>
</dbReference>
<organism evidence="4 5">
    <name type="scientific">Granulicatella balaenopterae</name>
    <dbReference type="NCBI Taxonomy" id="137733"/>
    <lineage>
        <taxon>Bacteria</taxon>
        <taxon>Bacillati</taxon>
        <taxon>Bacillota</taxon>
        <taxon>Bacilli</taxon>
        <taxon>Lactobacillales</taxon>
        <taxon>Carnobacteriaceae</taxon>
        <taxon>Granulicatella</taxon>
    </lineage>
</organism>
<dbReference type="EMBL" id="FOGF01000015">
    <property type="protein sequence ID" value="SER01219.1"/>
    <property type="molecule type" value="Genomic_DNA"/>
</dbReference>
<keyword evidence="3" id="KW-1133">Transmembrane helix</keyword>
<evidence type="ECO:0000313" key="4">
    <source>
        <dbReference type="EMBL" id="SER01219.1"/>
    </source>
</evidence>
<dbReference type="NCBIfam" id="TIGR02532">
    <property type="entry name" value="IV_pilin_GFxxxE"/>
    <property type="match status" value="1"/>
</dbReference>
<comment type="subcellular location">
    <subcellularLocation>
        <location evidence="1">Cell surface</location>
    </subcellularLocation>
</comment>
<dbReference type="STRING" id="137733.SAMN05421767_1152"/>
<accession>A0A1H9KQ84</accession>
<proteinExistence type="predicted"/>
<sequence>MKNKKGFTLAELLVVVAIIGVLVAIAIPVFNGQLQKAKDARDIANIRSGISICYEEYLSSGEVGPKYYLYNIKREKLFDEDNFFSGNSNSFHEYTEILPCREQKSGKILGVFVLINSDDSDPIKSYPYINEDGEIVFEKQGDKDWDVPCDAISPKYAFDNASVNHFDNL</sequence>
<dbReference type="GO" id="GO:0009986">
    <property type="term" value="C:cell surface"/>
    <property type="evidence" value="ECO:0007669"/>
    <property type="project" value="UniProtKB-SubCell"/>
</dbReference>
<keyword evidence="2" id="KW-0178">Competence</keyword>
<dbReference type="AlphaFoldDB" id="A0A1H9KQ84"/>
<reference evidence="4 5" key="1">
    <citation type="submission" date="2016-10" db="EMBL/GenBank/DDBJ databases">
        <authorList>
            <person name="de Groot N.N."/>
        </authorList>
    </citation>
    <scope>NUCLEOTIDE SEQUENCE [LARGE SCALE GENOMIC DNA]</scope>
    <source>
        <strain evidence="4 5">DSM 15827</strain>
    </source>
</reference>
<dbReference type="RefSeq" id="WP_218138917.1">
    <property type="nucleotide sequence ID" value="NZ_FOGF01000015.1"/>
</dbReference>
<dbReference type="InterPro" id="IPR045584">
    <property type="entry name" value="Pilin-like"/>
</dbReference>
<evidence type="ECO:0000256" key="1">
    <source>
        <dbReference type="ARBA" id="ARBA00004241"/>
    </source>
</evidence>
<feature type="transmembrane region" description="Helical" evidence="3">
    <location>
        <begin position="12"/>
        <end position="30"/>
    </location>
</feature>
<evidence type="ECO:0000256" key="2">
    <source>
        <dbReference type="ARBA" id="ARBA00023287"/>
    </source>
</evidence>
<gene>
    <name evidence="4" type="ORF">SAMN05421767_1152</name>
</gene>
<dbReference type="GO" id="GO:0030420">
    <property type="term" value="P:establishment of competence for transformation"/>
    <property type="evidence" value="ECO:0007669"/>
    <property type="project" value="UniProtKB-KW"/>
</dbReference>
<keyword evidence="3" id="KW-0472">Membrane</keyword>
<keyword evidence="5" id="KW-1185">Reference proteome</keyword>
<protein>
    <submittedName>
        <fullName evidence="4">Prepilin-type N-terminal cleavage/methylation domain-containing protein</fullName>
    </submittedName>
</protein>
<dbReference type="SUPFAM" id="SSF54523">
    <property type="entry name" value="Pili subunits"/>
    <property type="match status" value="1"/>
</dbReference>
<dbReference type="PANTHER" id="PTHR30093">
    <property type="entry name" value="GENERAL SECRETION PATHWAY PROTEIN G"/>
    <property type="match status" value="1"/>
</dbReference>
<keyword evidence="3" id="KW-0812">Transmembrane</keyword>
<dbReference type="InterPro" id="IPR012902">
    <property type="entry name" value="N_methyl_site"/>
</dbReference>